<dbReference type="PANTHER" id="PTHR19861">
    <property type="entry name" value="WD40 REPEAT PROTEIN SWD2"/>
    <property type="match status" value="1"/>
</dbReference>
<dbReference type="STRING" id="948595.L2GW97"/>
<accession>L2GW97</accession>
<dbReference type="OMA" id="IRTYNCE"/>
<proteinExistence type="predicted"/>
<keyword evidence="4" id="KW-0539">Nucleus</keyword>
<keyword evidence="3" id="KW-0677">Repeat</keyword>
<evidence type="ECO:0000313" key="5">
    <source>
        <dbReference type="EMBL" id="ELA47889.1"/>
    </source>
</evidence>
<protein>
    <submittedName>
        <fullName evidence="5">Uncharacterized protein</fullName>
    </submittedName>
</protein>
<dbReference type="SUPFAM" id="SSF50978">
    <property type="entry name" value="WD40 repeat-like"/>
    <property type="match status" value="1"/>
</dbReference>
<gene>
    <name evidence="5" type="ORF">VCUG_00609</name>
</gene>
<dbReference type="HOGENOM" id="CLU_943649_0_0_1"/>
<reference evidence="6" key="1">
    <citation type="submission" date="2011-03" db="EMBL/GenBank/DDBJ databases">
        <title>The genome sequence of Vavraia culicis strain floridensis.</title>
        <authorList>
            <consortium name="The Broad Institute Genome Sequencing Platform"/>
            <person name="Cuomo C."/>
            <person name="Becnel J."/>
            <person name="Sanscrainte N."/>
            <person name="Young S.K."/>
            <person name="Zeng Q."/>
            <person name="Gargeya S."/>
            <person name="Fitzgerald M."/>
            <person name="Haas B."/>
            <person name="Abouelleil A."/>
            <person name="Alvarado L."/>
            <person name="Arachchi H.M."/>
            <person name="Berlin A."/>
            <person name="Chapman S.B."/>
            <person name="Gearin G."/>
            <person name="Goldberg J."/>
            <person name="Griggs A."/>
            <person name="Gujja S."/>
            <person name="Hansen M."/>
            <person name="Heiman D."/>
            <person name="Howarth C."/>
            <person name="Larimer J."/>
            <person name="Lui A."/>
            <person name="MacDonald P.J.P."/>
            <person name="McCowen C."/>
            <person name="Montmayeur A."/>
            <person name="Murphy C."/>
            <person name="Neiman D."/>
            <person name="Pearson M."/>
            <person name="Priest M."/>
            <person name="Roberts A."/>
            <person name="Saif S."/>
            <person name="Shea T."/>
            <person name="Sisk P."/>
            <person name="Stolte C."/>
            <person name="Sykes S."/>
            <person name="Wortman J."/>
            <person name="Nusbaum C."/>
            <person name="Birren B."/>
        </authorList>
    </citation>
    <scope>NUCLEOTIDE SEQUENCE [LARGE SCALE GENOMIC DNA]</scope>
    <source>
        <strain evidence="6">floridensis</strain>
    </source>
</reference>
<sequence length="294" mass="33252">MSALFINDIQNIFEAPMDLSSEIISSFQKSITVTAPAIKDLSFVHTGTALGYAQGDALKIHCPLTNTPLNMIHIPDLKKLVFLFDNTILHTTPTHVKYLSIYDNTYIRTYNCEGVNDIQSKIDDDVFMCVNDRKIEFYDLRSVHPVSFLTVRNCVAALNNFCFAVLINKTLLKVFEVGASSPRLTKEVFNVDKVKLTNDNKYVLLGTSKSVIVLDINTGNEEQKIYIDNLVDFDVSESSEYLFMLHDGKVSVNKIKKRELIMSMQVGEQKMIRMNPSYAQFVSAMPNLTFYAAE</sequence>
<dbReference type="GO" id="GO:0003682">
    <property type="term" value="F:chromatin binding"/>
    <property type="evidence" value="ECO:0007669"/>
    <property type="project" value="TreeGrafter"/>
</dbReference>
<dbReference type="InParanoid" id="L2GW97"/>
<dbReference type="VEuPathDB" id="MicrosporidiaDB:VCUG_00609"/>
<dbReference type="InterPro" id="IPR036322">
    <property type="entry name" value="WD40_repeat_dom_sf"/>
</dbReference>
<dbReference type="RefSeq" id="XP_008073630.1">
    <property type="nucleotide sequence ID" value="XM_008075439.1"/>
</dbReference>
<evidence type="ECO:0000256" key="2">
    <source>
        <dbReference type="ARBA" id="ARBA00022574"/>
    </source>
</evidence>
<dbReference type="AlphaFoldDB" id="L2GW97"/>
<evidence type="ECO:0000313" key="6">
    <source>
        <dbReference type="Proteomes" id="UP000011081"/>
    </source>
</evidence>
<keyword evidence="2" id="KW-0853">WD repeat</keyword>
<evidence type="ECO:0000256" key="3">
    <source>
        <dbReference type="ARBA" id="ARBA00022737"/>
    </source>
</evidence>
<dbReference type="GeneID" id="19878494"/>
<comment type="subcellular location">
    <subcellularLocation>
        <location evidence="1">Nucleus</location>
    </subcellularLocation>
</comment>
<organism evidence="5 6">
    <name type="scientific">Vavraia culicis (isolate floridensis)</name>
    <name type="common">Microsporidian parasite</name>
    <dbReference type="NCBI Taxonomy" id="948595"/>
    <lineage>
        <taxon>Eukaryota</taxon>
        <taxon>Fungi</taxon>
        <taxon>Fungi incertae sedis</taxon>
        <taxon>Microsporidia</taxon>
        <taxon>Pleistophoridae</taxon>
        <taxon>Vavraia</taxon>
    </lineage>
</organism>
<dbReference type="PANTHER" id="PTHR19861:SF0">
    <property type="entry name" value="WD REPEAT-CONTAINING PROTEIN 82"/>
    <property type="match status" value="1"/>
</dbReference>
<evidence type="ECO:0000256" key="1">
    <source>
        <dbReference type="ARBA" id="ARBA00004123"/>
    </source>
</evidence>
<keyword evidence="6" id="KW-1185">Reference proteome</keyword>
<evidence type="ECO:0000256" key="4">
    <source>
        <dbReference type="ARBA" id="ARBA00023242"/>
    </source>
</evidence>
<dbReference type="GO" id="GO:0048188">
    <property type="term" value="C:Set1C/COMPASS complex"/>
    <property type="evidence" value="ECO:0007669"/>
    <property type="project" value="TreeGrafter"/>
</dbReference>
<name>L2GW97_VAVCU</name>
<dbReference type="OrthoDB" id="27537at2759"/>
<dbReference type="Proteomes" id="UP000011081">
    <property type="component" value="Unassembled WGS sequence"/>
</dbReference>
<dbReference type="EMBL" id="GL877410">
    <property type="protein sequence ID" value="ELA47889.1"/>
    <property type="molecule type" value="Genomic_DNA"/>
</dbReference>
<dbReference type="InterPro" id="IPR037867">
    <property type="entry name" value="Swd2/WDR82"/>
</dbReference>